<dbReference type="Proteomes" id="UP000191408">
    <property type="component" value="Unassembled WGS sequence"/>
</dbReference>
<dbReference type="EMBL" id="MDYM01000004">
    <property type="protein sequence ID" value="OQD66466.1"/>
    <property type="molecule type" value="Genomic_DNA"/>
</dbReference>
<dbReference type="GO" id="GO:0005737">
    <property type="term" value="C:cytoplasm"/>
    <property type="evidence" value="ECO:0007669"/>
    <property type="project" value="TreeGrafter"/>
</dbReference>
<dbReference type="SUPFAM" id="SSF51735">
    <property type="entry name" value="NAD(P)-binding Rossmann-fold domains"/>
    <property type="match status" value="1"/>
</dbReference>
<dbReference type="PANTHER" id="PTHR48079">
    <property type="entry name" value="PROTEIN YEEZ"/>
    <property type="match status" value="1"/>
</dbReference>
<dbReference type="InterPro" id="IPR036291">
    <property type="entry name" value="NAD(P)-bd_dom_sf"/>
</dbReference>
<organism evidence="2 3">
    <name type="scientific">Penicillium polonicum</name>
    <dbReference type="NCBI Taxonomy" id="60169"/>
    <lineage>
        <taxon>Eukaryota</taxon>
        <taxon>Fungi</taxon>
        <taxon>Dikarya</taxon>
        <taxon>Ascomycota</taxon>
        <taxon>Pezizomycotina</taxon>
        <taxon>Eurotiomycetes</taxon>
        <taxon>Eurotiomycetidae</taxon>
        <taxon>Eurotiales</taxon>
        <taxon>Aspergillaceae</taxon>
        <taxon>Penicillium</taxon>
    </lineage>
</organism>
<dbReference type="GO" id="GO:0004029">
    <property type="term" value="F:aldehyde dehydrogenase (NAD+) activity"/>
    <property type="evidence" value="ECO:0007669"/>
    <property type="project" value="TreeGrafter"/>
</dbReference>
<dbReference type="OrthoDB" id="10262413at2759"/>
<protein>
    <recommendedName>
        <fullName evidence="1">NAD-dependent epimerase/dehydratase domain-containing protein</fullName>
    </recommendedName>
</protein>
<reference evidence="3" key="1">
    <citation type="journal article" date="2017" name="Nat. Microbiol.">
        <title>Global analysis of biosynthetic gene clusters reveals vast potential of secondary metabolite production in Penicillium species.</title>
        <authorList>
            <person name="Nielsen J.C."/>
            <person name="Grijseels S."/>
            <person name="Prigent S."/>
            <person name="Ji B."/>
            <person name="Dainat J."/>
            <person name="Nielsen K.F."/>
            <person name="Frisvad J.C."/>
            <person name="Workman M."/>
            <person name="Nielsen J."/>
        </authorList>
    </citation>
    <scope>NUCLEOTIDE SEQUENCE [LARGE SCALE GENOMIC DNA]</scope>
    <source>
        <strain evidence="3">IBT 4502</strain>
    </source>
</reference>
<feature type="domain" description="NAD-dependent epimerase/dehydratase" evidence="1">
    <location>
        <begin position="161"/>
        <end position="234"/>
    </location>
</feature>
<proteinExistence type="predicted"/>
<dbReference type="Pfam" id="PF01370">
    <property type="entry name" value="Epimerase"/>
    <property type="match status" value="1"/>
</dbReference>
<name>A0A1V6NQ07_PENPO</name>
<dbReference type="STRING" id="60169.A0A1V6NQ07"/>
<dbReference type="Gene3D" id="3.40.50.720">
    <property type="entry name" value="NAD(P)-binding Rossmann-like Domain"/>
    <property type="match status" value="1"/>
</dbReference>
<evidence type="ECO:0000259" key="1">
    <source>
        <dbReference type="Pfam" id="PF01370"/>
    </source>
</evidence>
<gene>
    <name evidence="2" type="ORF">PENPOL_c004G01569</name>
</gene>
<sequence length="362" mass="38797">MPPKILLIGASGYIGGSTLSSLLESHPSWDVTVIVRNEEQASAIHDAYPGIPLSTVIGTLDTPGVLISEAAKASITLQLANGDHNVGTDTLLSAIASSTTPESARYYIHLSGAATVLDLALAPGSPPSRSWDDTSDLSAILDLPATQIHAAMEQRIVSFGATHAQNGLRTAIISPPAVVGVGSGPLKKGAAYHVNMMMQRKKAFVVGQGLNRFDMVHVKDVADAIVSLVEAANAELETRYAGNPSSSSNAHWNDKGYYFLTSDWVTPDKTTYVKTAQSLMRMRSIPLDDGVDHLTPDEATSLHPFGTIIFGGSLKIQGKRIRERLGWKASSIRWEDALEEEIENEVSRQERGEILGVGFGRE</sequence>
<dbReference type="InterPro" id="IPR001509">
    <property type="entry name" value="Epimerase_deHydtase"/>
</dbReference>
<evidence type="ECO:0000313" key="3">
    <source>
        <dbReference type="Proteomes" id="UP000191408"/>
    </source>
</evidence>
<dbReference type="AlphaFoldDB" id="A0A1V6NQ07"/>
<dbReference type="InterPro" id="IPR051783">
    <property type="entry name" value="NAD(P)-dependent_oxidoreduct"/>
</dbReference>
<dbReference type="PANTHER" id="PTHR48079:SF6">
    <property type="entry name" value="NAD(P)-BINDING DOMAIN-CONTAINING PROTEIN-RELATED"/>
    <property type="match status" value="1"/>
</dbReference>
<comment type="caution">
    <text evidence="2">The sequence shown here is derived from an EMBL/GenBank/DDBJ whole genome shotgun (WGS) entry which is preliminary data.</text>
</comment>
<keyword evidence="3" id="KW-1185">Reference proteome</keyword>
<accession>A0A1V6NQ07</accession>
<evidence type="ECO:0000313" key="2">
    <source>
        <dbReference type="EMBL" id="OQD66466.1"/>
    </source>
</evidence>